<feature type="domain" description="4-oxalocrotonate tautomerase-like" evidence="2">
    <location>
        <begin position="2"/>
        <end position="51"/>
    </location>
</feature>
<dbReference type="Gene3D" id="3.30.429.10">
    <property type="entry name" value="Macrophage Migration Inhibitory Factor"/>
    <property type="match status" value="1"/>
</dbReference>
<dbReference type="AlphaFoldDB" id="A0A0L6W2S3"/>
<name>A0A0L6W2S3_9FIRM</name>
<evidence type="ECO:0000313" key="3">
    <source>
        <dbReference type="EMBL" id="KNZ69840.1"/>
    </source>
</evidence>
<keyword evidence="1" id="KW-0413">Isomerase</keyword>
<organism evidence="3 4">
    <name type="scientific">Thermincola ferriacetica</name>
    <dbReference type="NCBI Taxonomy" id="281456"/>
    <lineage>
        <taxon>Bacteria</taxon>
        <taxon>Bacillati</taxon>
        <taxon>Bacillota</taxon>
        <taxon>Clostridia</taxon>
        <taxon>Eubacteriales</taxon>
        <taxon>Thermincolaceae</taxon>
        <taxon>Thermincola</taxon>
    </lineage>
</organism>
<proteinExistence type="predicted"/>
<dbReference type="GO" id="GO:0016853">
    <property type="term" value="F:isomerase activity"/>
    <property type="evidence" value="ECO:0007669"/>
    <property type="project" value="UniProtKB-KW"/>
</dbReference>
<keyword evidence="4" id="KW-1185">Reference proteome</keyword>
<dbReference type="SUPFAM" id="SSF55331">
    <property type="entry name" value="Tautomerase/MIF"/>
    <property type="match status" value="1"/>
</dbReference>
<dbReference type="Proteomes" id="UP000037175">
    <property type="component" value="Unassembled WGS sequence"/>
</dbReference>
<dbReference type="InterPro" id="IPR037479">
    <property type="entry name" value="Tauto_MSAD"/>
</dbReference>
<dbReference type="PANTHER" id="PTHR38460">
    <property type="entry name" value="TAUTOMERASE YOLI-RELATED"/>
    <property type="match status" value="1"/>
</dbReference>
<dbReference type="EMBL" id="LGTE01000008">
    <property type="protein sequence ID" value="KNZ69840.1"/>
    <property type="molecule type" value="Genomic_DNA"/>
</dbReference>
<accession>A0A0L6W2S3</accession>
<sequence>MPLVKVEIFKGKSDTYKKALLNGIHAALVEAIKIPDYDRMQRLYELEPQNFEIAQNKT</sequence>
<evidence type="ECO:0000256" key="1">
    <source>
        <dbReference type="ARBA" id="ARBA00023235"/>
    </source>
</evidence>
<dbReference type="InterPro" id="IPR014347">
    <property type="entry name" value="Tautomerase/MIF_sf"/>
</dbReference>
<dbReference type="InterPro" id="IPR004370">
    <property type="entry name" value="4-OT-like_dom"/>
</dbReference>
<dbReference type="Pfam" id="PF01361">
    <property type="entry name" value="Tautomerase"/>
    <property type="match status" value="1"/>
</dbReference>
<dbReference type="RefSeq" id="WP_013119571.1">
    <property type="nucleotide sequence ID" value="NZ_LGTE01000008.1"/>
</dbReference>
<comment type="caution">
    <text evidence="3">The sequence shown here is derived from an EMBL/GenBank/DDBJ whole genome shotgun (WGS) entry which is preliminary data.</text>
</comment>
<evidence type="ECO:0000259" key="2">
    <source>
        <dbReference type="Pfam" id="PF01361"/>
    </source>
</evidence>
<dbReference type="PANTHER" id="PTHR38460:SF1">
    <property type="entry name" value="TAUTOMERASE YOLI-RELATED"/>
    <property type="match status" value="1"/>
</dbReference>
<reference evidence="4" key="1">
    <citation type="submission" date="2015-07" db="EMBL/GenBank/DDBJ databases">
        <title>Complete Genome of Thermincola ferriacetica strain Z-0001T.</title>
        <authorList>
            <person name="Lusk B."/>
            <person name="Badalamenti J.P."/>
            <person name="Parameswaran P."/>
            <person name="Bond D.R."/>
            <person name="Torres C.I."/>
        </authorList>
    </citation>
    <scope>NUCLEOTIDE SEQUENCE [LARGE SCALE GENOMIC DNA]</scope>
    <source>
        <strain evidence="4">Z-0001</strain>
    </source>
</reference>
<evidence type="ECO:0000313" key="4">
    <source>
        <dbReference type="Proteomes" id="UP000037175"/>
    </source>
</evidence>
<protein>
    <submittedName>
        <fullName evidence="3">4-oxalocrotonate tautomerase</fullName>
    </submittedName>
</protein>
<gene>
    <name evidence="3" type="ORF">Tfer_1450</name>
</gene>